<keyword evidence="2" id="KW-0614">Plasmid</keyword>
<geneLocation type="plasmid" evidence="2 3">
    <name>unnamed1</name>
</geneLocation>
<evidence type="ECO:0000259" key="1">
    <source>
        <dbReference type="Pfam" id="PF18847"/>
    </source>
</evidence>
<keyword evidence="3" id="KW-1185">Reference proteome</keyword>
<dbReference type="OrthoDB" id="2666768at2"/>
<organism evidence="2 3">
    <name type="scientific">Paenibacillus bovis</name>
    <dbReference type="NCBI Taxonomy" id="1616788"/>
    <lineage>
        <taxon>Bacteria</taxon>
        <taxon>Bacillati</taxon>
        <taxon>Bacillota</taxon>
        <taxon>Bacilli</taxon>
        <taxon>Bacillales</taxon>
        <taxon>Paenibacillaceae</taxon>
        <taxon>Paenibacillus</taxon>
    </lineage>
</organism>
<proteinExistence type="predicted"/>
<dbReference type="KEGG" id="pbv:AR543_p0012"/>
<sequence length="210" mass="24044">MRIYENATATARKIRKVLKQRFPETAFIVRSAKDAVNVDWTDGPLEEDVTAAVGWMESKRSSQDPEIGYSWEGKSCCGAEYIFTHRTISDERREAIRTFMHETDPKDADSLTSKLQWTAAEKRMQQHFCTKDLVSNQAPDVYTSPGKKRLFLVEHPEPLTAEQKLKYDLLRQLLANCEKLPTGEMILLRHGAFIDAAFLSIAQLMYPDNE</sequence>
<accession>A0A1X9T3S2</accession>
<feature type="domain" description="Large polyvalent protein associated" evidence="1">
    <location>
        <begin position="6"/>
        <end position="89"/>
    </location>
</feature>
<evidence type="ECO:0000313" key="2">
    <source>
        <dbReference type="EMBL" id="ARR10620.1"/>
    </source>
</evidence>
<dbReference type="Proteomes" id="UP000078148">
    <property type="component" value="Plasmid unnamed1"/>
</dbReference>
<dbReference type="Pfam" id="PF18847">
    <property type="entry name" value="LPD29"/>
    <property type="match status" value="1"/>
</dbReference>
<dbReference type="EMBL" id="CP021170">
    <property type="protein sequence ID" value="ARR10620.1"/>
    <property type="molecule type" value="Genomic_DNA"/>
</dbReference>
<dbReference type="AlphaFoldDB" id="A0A1X9T3S2"/>
<dbReference type="InterPro" id="IPR041311">
    <property type="entry name" value="LPD29"/>
</dbReference>
<gene>
    <name evidence="2" type="ORF">AR543_p0012</name>
</gene>
<protein>
    <recommendedName>
        <fullName evidence="1">Large polyvalent protein associated domain-containing protein</fullName>
    </recommendedName>
</protein>
<evidence type="ECO:0000313" key="3">
    <source>
        <dbReference type="Proteomes" id="UP000078148"/>
    </source>
</evidence>
<dbReference type="RefSeq" id="WP_087071334.1">
    <property type="nucleotide sequence ID" value="NZ_CP021170.1"/>
</dbReference>
<reference evidence="2 3" key="1">
    <citation type="journal article" date="2016" name="Int. J. Syst. Evol. Microbiol.">
        <title>Paenibacillus damxungensis sp. nov., isolated from raw yak (Bos grunniens) milk.</title>
        <authorList>
            <person name="Wu Z."/>
            <person name="Gao C."/>
            <person name="Han J."/>
            <person name="Liu Z."/>
        </authorList>
    </citation>
    <scope>NUCLEOTIDE SEQUENCE [LARGE SCALE GENOMIC DNA]</scope>
    <source>
        <strain evidence="2 3">BD3526</strain>
        <plasmid evidence="2 3">unnamed1</plasmid>
    </source>
</reference>
<name>A0A1X9T3S2_9BACL</name>